<dbReference type="Proteomes" id="UP000601223">
    <property type="component" value="Unassembled WGS sequence"/>
</dbReference>
<accession>A0A8J3JTC9</accession>
<protein>
    <recommendedName>
        <fullName evidence="3">DUF2489 domain-containing protein</fullName>
    </recommendedName>
</protein>
<gene>
    <name evidence="1" type="ORF">Cba03nite_47680</name>
</gene>
<dbReference type="EMBL" id="BONF01000029">
    <property type="protein sequence ID" value="GIF83419.1"/>
    <property type="molecule type" value="Genomic_DNA"/>
</dbReference>
<sequence length="155" mass="16945">MDIAVALIGLAGTLLAAGLGYWQWRRSARSAAPLTQDRGNAARELWERLQQAHLDLRAGKSGATRESLRELNQFLIAKTPYLDRDLSTAAGEYLTALITLNDLIAASEDEELQDRWEITSPDLATPNQIQEIMAASADCDAKRDLVVARVQAALA</sequence>
<name>A0A8J3JTC9_9ACTN</name>
<reference evidence="1 2" key="1">
    <citation type="submission" date="2021-01" db="EMBL/GenBank/DDBJ databases">
        <title>Whole genome shotgun sequence of Catellatospora bangladeshensis NBRC 107357.</title>
        <authorList>
            <person name="Komaki H."/>
            <person name="Tamura T."/>
        </authorList>
    </citation>
    <scope>NUCLEOTIDE SEQUENCE [LARGE SCALE GENOMIC DNA]</scope>
    <source>
        <strain evidence="1 2">NBRC 107357</strain>
    </source>
</reference>
<evidence type="ECO:0000313" key="2">
    <source>
        <dbReference type="Proteomes" id="UP000601223"/>
    </source>
</evidence>
<proteinExistence type="predicted"/>
<comment type="caution">
    <text evidence="1">The sequence shown here is derived from an EMBL/GenBank/DDBJ whole genome shotgun (WGS) entry which is preliminary data.</text>
</comment>
<organism evidence="1 2">
    <name type="scientific">Catellatospora bangladeshensis</name>
    <dbReference type="NCBI Taxonomy" id="310355"/>
    <lineage>
        <taxon>Bacteria</taxon>
        <taxon>Bacillati</taxon>
        <taxon>Actinomycetota</taxon>
        <taxon>Actinomycetes</taxon>
        <taxon>Micromonosporales</taxon>
        <taxon>Micromonosporaceae</taxon>
        <taxon>Catellatospora</taxon>
    </lineage>
</organism>
<evidence type="ECO:0008006" key="3">
    <source>
        <dbReference type="Google" id="ProtNLM"/>
    </source>
</evidence>
<dbReference type="RefSeq" id="WP_203750225.1">
    <property type="nucleotide sequence ID" value="NZ_BONF01000029.1"/>
</dbReference>
<keyword evidence="2" id="KW-1185">Reference proteome</keyword>
<evidence type="ECO:0000313" key="1">
    <source>
        <dbReference type="EMBL" id="GIF83419.1"/>
    </source>
</evidence>
<dbReference type="AlphaFoldDB" id="A0A8J3JTC9"/>